<evidence type="ECO:0000256" key="7">
    <source>
        <dbReference type="ARBA" id="ARBA00023125"/>
    </source>
</evidence>
<accession>B5YAX6</accession>
<dbReference type="Proteomes" id="UP000001733">
    <property type="component" value="Chromosome"/>
</dbReference>
<keyword evidence="4 9" id="KW-0378">Hydrolase</keyword>
<proteinExistence type="inferred from homology"/>
<dbReference type="GO" id="GO:0003677">
    <property type="term" value="F:DNA binding"/>
    <property type="evidence" value="ECO:0007669"/>
    <property type="project" value="UniProtKB-KW"/>
</dbReference>
<evidence type="ECO:0000256" key="9">
    <source>
        <dbReference type="HAMAP-Rule" id="MF_01470"/>
    </source>
</evidence>
<dbReference type="GO" id="GO:0043571">
    <property type="term" value="P:maintenance of CRISPR repeat elements"/>
    <property type="evidence" value="ECO:0007669"/>
    <property type="project" value="UniProtKB-UniRule"/>
</dbReference>
<dbReference type="EC" id="3.1.-.-" evidence="9"/>
<reference evidence="10 11" key="1">
    <citation type="journal article" date="2014" name="Genome Announc.">
        <title>Complete Genome Sequence of the Extreme Thermophile Dictyoglomus thermophilum H-6-12.</title>
        <authorList>
            <person name="Coil D.A."/>
            <person name="Badger J.H."/>
            <person name="Forberger H.C."/>
            <person name="Riggs F."/>
            <person name="Madupu R."/>
            <person name="Fedorova N."/>
            <person name="Ward N."/>
            <person name="Robb F.T."/>
            <person name="Eisen J.A."/>
        </authorList>
    </citation>
    <scope>NUCLEOTIDE SEQUENCE [LARGE SCALE GENOMIC DNA]</scope>
    <source>
        <strain evidence="11">ATCC 35947 / DSM 3960 / H-6-12</strain>
    </source>
</reference>
<feature type="binding site" evidence="9">
    <location>
        <position position="218"/>
    </location>
    <ligand>
        <name>Mn(2+)</name>
        <dbReference type="ChEBI" id="CHEBI:29035"/>
    </ligand>
</feature>
<dbReference type="RefSeq" id="WP_012547158.1">
    <property type="nucleotide sequence ID" value="NC_011297.1"/>
</dbReference>
<organism evidence="10 11">
    <name type="scientific">Dictyoglomus thermophilum (strain ATCC 35947 / DSM 3960 / H-6-12)</name>
    <dbReference type="NCBI Taxonomy" id="309799"/>
    <lineage>
        <taxon>Bacteria</taxon>
        <taxon>Pseudomonadati</taxon>
        <taxon>Dictyoglomota</taxon>
        <taxon>Dictyoglomia</taxon>
        <taxon>Dictyoglomales</taxon>
        <taxon>Dictyoglomaceae</taxon>
        <taxon>Dictyoglomus</taxon>
    </lineage>
</organism>
<keyword evidence="6 9" id="KW-0051">Antiviral defense</keyword>
<dbReference type="STRING" id="309799.DICTH_0062"/>
<evidence type="ECO:0000256" key="3">
    <source>
        <dbReference type="ARBA" id="ARBA00022759"/>
    </source>
</evidence>
<comment type="similarity">
    <text evidence="9">Belongs to the CRISPR-associated endonuclease Cas1 family.</text>
</comment>
<dbReference type="PANTHER" id="PTHR43219:SF2">
    <property type="entry name" value="CRISPR-ASSOCIATED ENDONUCLEASE CAS1"/>
    <property type="match status" value="1"/>
</dbReference>
<feature type="binding site" evidence="9">
    <location>
        <position position="153"/>
    </location>
    <ligand>
        <name>Mn(2+)</name>
        <dbReference type="ChEBI" id="CHEBI:29035"/>
    </ligand>
</feature>
<feature type="binding site" evidence="9">
    <location>
        <position position="233"/>
    </location>
    <ligand>
        <name>Mn(2+)</name>
        <dbReference type="ChEBI" id="CHEBI:29035"/>
    </ligand>
</feature>
<comment type="function">
    <text evidence="9">CRISPR (clustered regularly interspaced short palindromic repeat), is an adaptive immune system that provides protection against mobile genetic elements (viruses, transposable elements and conjugative plasmids). CRISPR clusters contain spacers, sequences complementary to antecedent mobile elements, and target invading nucleic acids. CRISPR clusters are transcribed and processed into CRISPR RNA (crRNA). Acts as a dsDNA endonuclease. Involved in the integration of spacer DNA into the CRISPR cassette.</text>
</comment>
<dbReference type="GO" id="GO:0051607">
    <property type="term" value="P:defense response to virus"/>
    <property type="evidence" value="ECO:0007669"/>
    <property type="project" value="UniProtKB-UniRule"/>
</dbReference>
<dbReference type="InterPro" id="IPR042211">
    <property type="entry name" value="CRISPR-assoc_Cas1_N"/>
</dbReference>
<evidence type="ECO:0000313" key="10">
    <source>
        <dbReference type="EMBL" id="ACI18526.1"/>
    </source>
</evidence>
<evidence type="ECO:0000313" key="11">
    <source>
        <dbReference type="Proteomes" id="UP000001733"/>
    </source>
</evidence>
<dbReference type="GO" id="GO:0046872">
    <property type="term" value="F:metal ion binding"/>
    <property type="evidence" value="ECO:0007669"/>
    <property type="project" value="UniProtKB-UniRule"/>
</dbReference>
<dbReference type="PaxDb" id="309799-DICTH_0062"/>
<keyword evidence="8 9" id="KW-0464">Manganese</keyword>
<evidence type="ECO:0000256" key="5">
    <source>
        <dbReference type="ARBA" id="ARBA00022842"/>
    </source>
</evidence>
<dbReference type="OrthoDB" id="9803119at2"/>
<dbReference type="Pfam" id="PF01867">
    <property type="entry name" value="Cas_Cas1"/>
    <property type="match status" value="1"/>
</dbReference>
<name>B5YAX6_DICT6</name>
<sequence length="326" mass="38877">MSRDLFIFSSGTIKRKENTIYLETNNGERKFFPVENIDSIHLFGEIELNTKALNFFAQKNIVIHIYNYYGYYSGSYLPREKNVSGELLVRQVQHYLDEEERMYLAYSFVEGALFHMQRNLREYENTNEFVIKISQELENAKNCKSIQELMGCEGRARDVYYNAFNLILKSKFFFEKREKRPPTNPINALISFGNSLIYSTVLSEIYKTQLNPTISYLHEPRERRFSLSLDLSEIFKPLIVDPIIFKLINNNMLKDEDFDQDVNYCYLTESGRKKFLKEFDSKMETTIKHRKLGRSVSYKFLIRLECYKLIKHLLKDEIYKPLKAWW</sequence>
<dbReference type="KEGG" id="dth:DICTH_0062"/>
<dbReference type="EMBL" id="CP001146">
    <property type="protein sequence ID" value="ACI18526.1"/>
    <property type="molecule type" value="Genomic_DNA"/>
</dbReference>
<comment type="cofactor">
    <cofactor evidence="9">
        <name>Mg(2+)</name>
        <dbReference type="ChEBI" id="CHEBI:18420"/>
    </cofactor>
    <cofactor evidence="9">
        <name>Mn(2+)</name>
        <dbReference type="ChEBI" id="CHEBI:29035"/>
    </cofactor>
</comment>
<evidence type="ECO:0000256" key="2">
    <source>
        <dbReference type="ARBA" id="ARBA00022723"/>
    </source>
</evidence>
<dbReference type="GO" id="GO:0016787">
    <property type="term" value="F:hydrolase activity"/>
    <property type="evidence" value="ECO:0007669"/>
    <property type="project" value="UniProtKB-KW"/>
</dbReference>
<comment type="subunit">
    <text evidence="9">Homodimer, forms a heterotetramer with a Cas2 homodimer.</text>
</comment>
<dbReference type="AlphaFoldDB" id="B5YAX6"/>
<gene>
    <name evidence="10" type="primary">cas1_1</name>
    <name evidence="9" type="synonym">cas1</name>
    <name evidence="10" type="ordered locus">DICTH_0062</name>
</gene>
<protein>
    <recommendedName>
        <fullName evidence="9">CRISPR-associated endonuclease Cas1</fullName>
        <ecNumber evidence="9">3.1.-.-</ecNumber>
    </recommendedName>
</protein>
<evidence type="ECO:0000256" key="1">
    <source>
        <dbReference type="ARBA" id="ARBA00022722"/>
    </source>
</evidence>
<keyword evidence="5 9" id="KW-0460">Magnesium</keyword>
<dbReference type="InterPro" id="IPR019858">
    <property type="entry name" value="CRISPR-assoc_Cas1_HMARI/TNEAP"/>
</dbReference>
<keyword evidence="1 9" id="KW-0540">Nuclease</keyword>
<dbReference type="GO" id="GO:0004520">
    <property type="term" value="F:DNA endonuclease activity"/>
    <property type="evidence" value="ECO:0007669"/>
    <property type="project" value="InterPro"/>
</dbReference>
<dbReference type="HOGENOM" id="CLU_052779_2_0_0"/>
<dbReference type="PANTHER" id="PTHR43219">
    <property type="entry name" value="CRISPR-ASSOCIATED ENDONUCLEASE CAS1"/>
    <property type="match status" value="1"/>
</dbReference>
<evidence type="ECO:0000256" key="6">
    <source>
        <dbReference type="ARBA" id="ARBA00023118"/>
    </source>
</evidence>
<keyword evidence="11" id="KW-1185">Reference proteome</keyword>
<evidence type="ECO:0000256" key="8">
    <source>
        <dbReference type="ARBA" id="ARBA00023211"/>
    </source>
</evidence>
<dbReference type="InterPro" id="IPR042206">
    <property type="entry name" value="CRISPR-assoc_Cas1_C"/>
</dbReference>
<keyword evidence="2 9" id="KW-0479">Metal-binding</keyword>
<keyword evidence="7 9" id="KW-0238">DNA-binding</keyword>
<dbReference type="eggNOG" id="COG1518">
    <property type="taxonomic scope" value="Bacteria"/>
</dbReference>
<dbReference type="CDD" id="cd09722">
    <property type="entry name" value="Cas1_I-B"/>
    <property type="match status" value="1"/>
</dbReference>
<dbReference type="Gene3D" id="1.20.120.920">
    <property type="entry name" value="CRISPR-associated endonuclease Cas1, C-terminal domain"/>
    <property type="match status" value="1"/>
</dbReference>
<keyword evidence="3 9" id="KW-0255">Endonuclease</keyword>
<dbReference type="NCBIfam" id="TIGR03641">
    <property type="entry name" value="cas1_HMARI"/>
    <property type="match status" value="1"/>
</dbReference>
<dbReference type="InterPro" id="IPR002729">
    <property type="entry name" value="CRISPR-assoc_Cas1"/>
</dbReference>
<dbReference type="Gene3D" id="3.100.10.20">
    <property type="entry name" value="CRISPR-associated endonuclease Cas1, N-terminal domain"/>
    <property type="match status" value="1"/>
</dbReference>
<dbReference type="NCBIfam" id="TIGR00287">
    <property type="entry name" value="cas1"/>
    <property type="match status" value="1"/>
</dbReference>
<evidence type="ECO:0000256" key="4">
    <source>
        <dbReference type="ARBA" id="ARBA00022801"/>
    </source>
</evidence>
<dbReference type="HAMAP" id="MF_01470">
    <property type="entry name" value="Cas1"/>
    <property type="match status" value="1"/>
</dbReference>